<evidence type="ECO:0000256" key="7">
    <source>
        <dbReference type="ARBA" id="ARBA00022840"/>
    </source>
</evidence>
<dbReference type="GO" id="GO:0005524">
    <property type="term" value="F:ATP binding"/>
    <property type="evidence" value="ECO:0007669"/>
    <property type="project" value="UniProtKB-KW"/>
</dbReference>
<organism evidence="14 15">
    <name type="scientific">Candidatus Atelocyanobacterium thalassa isolate SIO64986</name>
    <dbReference type="NCBI Taxonomy" id="1527444"/>
    <lineage>
        <taxon>Bacteria</taxon>
        <taxon>Bacillati</taxon>
        <taxon>Cyanobacteriota</taxon>
        <taxon>Cyanophyceae</taxon>
        <taxon>Oscillatoriophycideae</taxon>
        <taxon>Chroococcales</taxon>
        <taxon>Aphanothecaceae</taxon>
        <taxon>Candidatus Atelocyanobacterium</taxon>
        <taxon>Candidatus Atelocyanobacterium thalassae</taxon>
    </lineage>
</organism>
<keyword evidence="5" id="KW-0479">Metal-binding</keyword>
<proteinExistence type="inferred from homology"/>
<dbReference type="Proteomes" id="UP000028922">
    <property type="component" value="Unassembled WGS sequence"/>
</dbReference>
<feature type="domain" description="Mur ligase central" evidence="13">
    <location>
        <begin position="44"/>
        <end position="253"/>
    </location>
</feature>
<dbReference type="eggNOG" id="COG0285">
    <property type="taxonomic scope" value="Bacteria"/>
</dbReference>
<dbReference type="Gene3D" id="3.40.1190.10">
    <property type="entry name" value="Mur-like, catalytic domain"/>
    <property type="match status" value="1"/>
</dbReference>
<evidence type="ECO:0000256" key="6">
    <source>
        <dbReference type="ARBA" id="ARBA00022741"/>
    </source>
</evidence>
<dbReference type="InterPro" id="IPR013221">
    <property type="entry name" value="Mur_ligase_cen"/>
</dbReference>
<evidence type="ECO:0000256" key="3">
    <source>
        <dbReference type="ARBA" id="ARBA00013025"/>
    </source>
</evidence>
<evidence type="ECO:0000256" key="5">
    <source>
        <dbReference type="ARBA" id="ARBA00022723"/>
    </source>
</evidence>
<evidence type="ECO:0000259" key="13">
    <source>
        <dbReference type="Pfam" id="PF08245"/>
    </source>
</evidence>
<dbReference type="SUPFAM" id="SSF53244">
    <property type="entry name" value="MurD-like peptide ligases, peptide-binding domain"/>
    <property type="match status" value="1"/>
</dbReference>
<dbReference type="GO" id="GO:0004326">
    <property type="term" value="F:tetrahydrofolylpolyglutamate synthase activity"/>
    <property type="evidence" value="ECO:0007669"/>
    <property type="project" value="UniProtKB-EC"/>
</dbReference>
<dbReference type="EMBL" id="JPSP01000007">
    <property type="protein sequence ID" value="KFF41417.1"/>
    <property type="molecule type" value="Genomic_DNA"/>
</dbReference>
<evidence type="ECO:0000256" key="11">
    <source>
        <dbReference type="PIRNR" id="PIRNR001563"/>
    </source>
</evidence>
<evidence type="ECO:0000256" key="2">
    <source>
        <dbReference type="ARBA" id="ARBA00008276"/>
    </source>
</evidence>
<dbReference type="Gene3D" id="3.90.190.20">
    <property type="entry name" value="Mur ligase, C-terminal domain"/>
    <property type="match status" value="1"/>
</dbReference>
<dbReference type="STRING" id="1527444.ucyna2_00728"/>
<evidence type="ECO:0000256" key="1">
    <source>
        <dbReference type="ARBA" id="ARBA00001946"/>
    </source>
</evidence>
<dbReference type="Pfam" id="PF02875">
    <property type="entry name" value="Mur_ligase_C"/>
    <property type="match status" value="1"/>
</dbReference>
<evidence type="ECO:0000256" key="10">
    <source>
        <dbReference type="ARBA" id="ARBA00047493"/>
    </source>
</evidence>
<dbReference type="InterPro" id="IPR036615">
    <property type="entry name" value="Mur_ligase_C_dom_sf"/>
</dbReference>
<evidence type="ECO:0000313" key="15">
    <source>
        <dbReference type="Proteomes" id="UP000028922"/>
    </source>
</evidence>
<dbReference type="FunFam" id="3.40.1190.10:FF:000011">
    <property type="entry name" value="Folylpolyglutamate synthase/dihydrofolate synthase"/>
    <property type="match status" value="1"/>
</dbReference>
<comment type="cofactor">
    <cofactor evidence="1">
        <name>Mg(2+)</name>
        <dbReference type="ChEBI" id="CHEBI:18420"/>
    </cofactor>
</comment>
<dbReference type="SUPFAM" id="SSF53623">
    <property type="entry name" value="MurD-like peptide ligases, catalytic domain"/>
    <property type="match status" value="1"/>
</dbReference>
<dbReference type="InterPro" id="IPR036565">
    <property type="entry name" value="Mur-like_cat_sf"/>
</dbReference>
<keyword evidence="6 11" id="KW-0547">Nucleotide-binding</keyword>
<dbReference type="PANTHER" id="PTHR11136:SF0">
    <property type="entry name" value="DIHYDROFOLATE SYNTHETASE-RELATED"/>
    <property type="match status" value="1"/>
</dbReference>
<dbReference type="GO" id="GO:0005737">
    <property type="term" value="C:cytoplasm"/>
    <property type="evidence" value="ECO:0007669"/>
    <property type="project" value="TreeGrafter"/>
</dbReference>
<dbReference type="AlphaFoldDB" id="A0A086CGV3"/>
<dbReference type="PIRSF" id="PIRSF001563">
    <property type="entry name" value="Folylpolyglu_synth"/>
    <property type="match status" value="1"/>
</dbReference>
<dbReference type="EC" id="6.3.2.17" evidence="3"/>
<gene>
    <name evidence="14" type="ORF">ucyna2_00728</name>
</gene>
<dbReference type="InterPro" id="IPR001645">
    <property type="entry name" value="Folylpolyglutamate_synth"/>
</dbReference>
<name>A0A086CGV3_9CHRO</name>
<dbReference type="PANTHER" id="PTHR11136">
    <property type="entry name" value="FOLYLPOLYGLUTAMATE SYNTHASE-RELATED"/>
    <property type="match status" value="1"/>
</dbReference>
<evidence type="ECO:0000256" key="9">
    <source>
        <dbReference type="ARBA" id="ARBA00030592"/>
    </source>
</evidence>
<comment type="catalytic activity">
    <reaction evidence="10">
        <text>(6S)-5,6,7,8-tetrahydrofolyl-(gamma-L-Glu)(n) + L-glutamate + ATP = (6S)-5,6,7,8-tetrahydrofolyl-(gamma-L-Glu)(n+1) + ADP + phosphate + H(+)</text>
        <dbReference type="Rhea" id="RHEA:10580"/>
        <dbReference type="Rhea" id="RHEA-COMP:14738"/>
        <dbReference type="Rhea" id="RHEA-COMP:14740"/>
        <dbReference type="ChEBI" id="CHEBI:15378"/>
        <dbReference type="ChEBI" id="CHEBI:29985"/>
        <dbReference type="ChEBI" id="CHEBI:30616"/>
        <dbReference type="ChEBI" id="CHEBI:43474"/>
        <dbReference type="ChEBI" id="CHEBI:141005"/>
        <dbReference type="ChEBI" id="CHEBI:456216"/>
        <dbReference type="EC" id="6.3.2.17"/>
    </reaction>
</comment>
<keyword evidence="7 11" id="KW-0067">ATP-binding</keyword>
<dbReference type="GO" id="GO:0046872">
    <property type="term" value="F:metal ion binding"/>
    <property type="evidence" value="ECO:0007669"/>
    <property type="project" value="UniProtKB-KW"/>
</dbReference>
<evidence type="ECO:0000256" key="8">
    <source>
        <dbReference type="ARBA" id="ARBA00022842"/>
    </source>
</evidence>
<reference evidence="14 15" key="1">
    <citation type="submission" date="2014-08" db="EMBL/GenBank/DDBJ databases">
        <title>Comparative genomics reveals surprising divergence of two closely related strains of uncultivated UCYN-A cyanobacteria.</title>
        <authorList>
            <person name="Bombar D."/>
            <person name="Heller P."/>
            <person name="Sanchez-Baracaldo P."/>
            <person name="Carter B.J."/>
            <person name="Zert J.P."/>
        </authorList>
    </citation>
    <scope>NUCLEOTIDE SEQUENCE [LARGE SCALE GENOMIC DNA]</scope>
</reference>
<dbReference type="Pfam" id="PF08245">
    <property type="entry name" value="Mur_ligase_M"/>
    <property type="match status" value="1"/>
</dbReference>
<dbReference type="NCBIfam" id="TIGR01499">
    <property type="entry name" value="folC"/>
    <property type="match status" value="1"/>
</dbReference>
<evidence type="ECO:0000313" key="14">
    <source>
        <dbReference type="EMBL" id="KFF41417.1"/>
    </source>
</evidence>
<sequence>MKNMSIDSLLLPFQRFGVHLGLERINTLLTKLANPHHDVPIIHVGGSNGKGSVCAYLSSILMEAGYKVGRYTSPHLIDWTERICLNNEPIPKLYLREILLSIQDLILNDEDLPTQFEVITAAALTYFKQEKVDIIVMEVGLGGRLDATNICQTPLATVITSISLEHCQNLGPTITDIAREKSGIFKPNCPVVIGEVPHEAKDIFTSQINTLNCPSVWVQSATLTQHNSAIYKDIEYPLSLSGEVQLSNSAISIEVIKILKQKGWNIPINCIKDGIQKTSWRGRLEWLNWQSISLLVDGAHNPDAARQLRNYINNLNKSIQSITWIIGIINTKEHDKIFKELLRDNETLYLVPVPEHDNIEPKNLLSSIINSCVRLREIRVEKTLDSALKLTTNKRSNDNLVVLCGSLYLVGYLLKTIEYPNSKL</sequence>
<comment type="caution">
    <text evidence="14">The sequence shown here is derived from an EMBL/GenBank/DDBJ whole genome shotgun (WGS) entry which is preliminary data.</text>
</comment>
<comment type="similarity">
    <text evidence="2 11">Belongs to the folylpolyglutamate synthase family.</text>
</comment>
<keyword evidence="8" id="KW-0460">Magnesium</keyword>
<dbReference type="PATRIC" id="fig|1527444.3.peg.694"/>
<evidence type="ECO:0000259" key="12">
    <source>
        <dbReference type="Pfam" id="PF02875"/>
    </source>
</evidence>
<accession>A0A086CGV3</accession>
<protein>
    <recommendedName>
        <fullName evidence="3">tetrahydrofolate synthase</fullName>
        <ecNumber evidence="3">6.3.2.17</ecNumber>
    </recommendedName>
    <alternativeName>
        <fullName evidence="9">Tetrahydrofolylpolyglutamate synthase</fullName>
    </alternativeName>
</protein>
<keyword evidence="4 11" id="KW-0436">Ligase</keyword>
<evidence type="ECO:0000256" key="4">
    <source>
        <dbReference type="ARBA" id="ARBA00022598"/>
    </source>
</evidence>
<feature type="domain" description="Mur ligase C-terminal" evidence="12">
    <location>
        <begin position="282"/>
        <end position="406"/>
    </location>
</feature>
<dbReference type="InterPro" id="IPR004101">
    <property type="entry name" value="Mur_ligase_C"/>
</dbReference>
<dbReference type="GO" id="GO:0008841">
    <property type="term" value="F:dihydrofolate synthase activity"/>
    <property type="evidence" value="ECO:0007669"/>
    <property type="project" value="TreeGrafter"/>
</dbReference>